<sequence>MKKVITAIDIELSEAKTQGVAYYRIDAHFRDFLKKCNQKHGIVGFVFEHGSFNFGVVLKKKQDKEPPQAYL</sequence>
<accession>A0A0G0SQK9</accession>
<dbReference type="EMBL" id="LBXL01000062">
    <property type="protein sequence ID" value="KKR27907.1"/>
    <property type="molecule type" value="Genomic_DNA"/>
</dbReference>
<reference evidence="1 2" key="1">
    <citation type="journal article" date="2015" name="Nature">
        <title>rRNA introns, odd ribosomes, and small enigmatic genomes across a large radiation of phyla.</title>
        <authorList>
            <person name="Brown C.T."/>
            <person name="Hug L.A."/>
            <person name="Thomas B.C."/>
            <person name="Sharon I."/>
            <person name="Castelle C.J."/>
            <person name="Singh A."/>
            <person name="Wilkins M.J."/>
            <person name="Williams K.H."/>
            <person name="Banfield J.F."/>
        </authorList>
    </citation>
    <scope>NUCLEOTIDE SEQUENCE [LARGE SCALE GENOMIC DNA]</scope>
</reference>
<comment type="caution">
    <text evidence="1">The sequence shown here is derived from an EMBL/GenBank/DDBJ whole genome shotgun (WGS) entry which is preliminary data.</text>
</comment>
<organism evidence="1 2">
    <name type="scientific">Candidatus Woesebacteria bacterium GW2011_GWA1_39_8</name>
    <dbReference type="NCBI Taxonomy" id="1618552"/>
    <lineage>
        <taxon>Bacteria</taxon>
        <taxon>Candidatus Woeseibacteriota</taxon>
    </lineage>
</organism>
<evidence type="ECO:0000313" key="2">
    <source>
        <dbReference type="Proteomes" id="UP000034793"/>
    </source>
</evidence>
<gene>
    <name evidence="1" type="ORF">UT61_C0062G0007</name>
</gene>
<evidence type="ECO:0000313" key="1">
    <source>
        <dbReference type="EMBL" id="KKR27907.1"/>
    </source>
</evidence>
<dbReference type="Proteomes" id="UP000034793">
    <property type="component" value="Unassembled WGS sequence"/>
</dbReference>
<proteinExistence type="predicted"/>
<name>A0A0G0SQK9_9BACT</name>
<dbReference type="AlphaFoldDB" id="A0A0G0SQK9"/>
<protein>
    <submittedName>
        <fullName evidence="1">Uncharacterized protein</fullName>
    </submittedName>
</protein>